<keyword evidence="4" id="KW-1134">Transmembrane beta strand</keyword>
<evidence type="ECO:0000313" key="12">
    <source>
        <dbReference type="Proteomes" id="UP000256970"/>
    </source>
</evidence>
<keyword evidence="12" id="KW-1185">Reference proteome</keyword>
<dbReference type="InterPro" id="IPR023614">
    <property type="entry name" value="Porin_dom_sf"/>
</dbReference>
<keyword evidence="7" id="KW-0653">Protein transport</keyword>
<dbReference type="AlphaFoldDB" id="A0A383WC47"/>
<evidence type="ECO:0000256" key="8">
    <source>
        <dbReference type="ARBA" id="ARBA00023128"/>
    </source>
</evidence>
<dbReference type="GO" id="GO:0005741">
    <property type="term" value="C:mitochondrial outer membrane"/>
    <property type="evidence" value="ECO:0007669"/>
    <property type="project" value="UniProtKB-SubCell"/>
</dbReference>
<dbReference type="Gene3D" id="2.40.160.10">
    <property type="entry name" value="Porin"/>
    <property type="match status" value="1"/>
</dbReference>
<keyword evidence="6" id="KW-1000">Mitochondrion outer membrane</keyword>
<gene>
    <name evidence="11" type="ORF">BQ4739_LOCUS14568</name>
</gene>
<sequence>MGITSSKADTAPPPMPNFTKGTSPVVQQALKDLEEEPKTDYLNLPPPVRYEDIQREVMMALKPDVFEGLRFEITRPLNQNFFLTHSLFMGNLELPGAATGSKQMLKVPVGTYEFGANLISEKGHFALGRITTDGRLSGRLKYDFADWLSSRVNMQLSNEAGQSQVMGDIDVKGKDWNGQLKLGTPQFLGLNYFQSLTPSLSAGGEFFWLGGQLRSGLGLALRHTGQQHIATMQVATTGILSAQYAHKVTDKVTLATDLLYHWASREATATVGYDVTLRQARLQGKIDSAGVVSCYIMERFAPGINFLLSAELDHAHKNYKFGFGFTAGE</sequence>
<keyword evidence="5" id="KW-0812">Transmembrane</keyword>
<evidence type="ECO:0000256" key="7">
    <source>
        <dbReference type="ARBA" id="ARBA00022927"/>
    </source>
</evidence>
<evidence type="ECO:0000256" key="4">
    <source>
        <dbReference type="ARBA" id="ARBA00022452"/>
    </source>
</evidence>
<dbReference type="GO" id="GO:0030150">
    <property type="term" value="P:protein import into mitochondrial matrix"/>
    <property type="evidence" value="ECO:0007669"/>
    <property type="project" value="InterPro"/>
</dbReference>
<comment type="subcellular location">
    <subcellularLocation>
        <location evidence="1">Mitochondrion outer membrane</location>
        <topology evidence="1">Multi-pass membrane protein</topology>
    </subcellularLocation>
</comment>
<accession>A0A383WC47</accession>
<evidence type="ECO:0000256" key="6">
    <source>
        <dbReference type="ARBA" id="ARBA00022787"/>
    </source>
</evidence>
<evidence type="ECO:0000313" key="11">
    <source>
        <dbReference type="EMBL" id="SZX74276.1"/>
    </source>
</evidence>
<dbReference type="STRING" id="3088.A0A383WC47"/>
<dbReference type="EMBL" id="FNXT01001211">
    <property type="protein sequence ID" value="SZX74276.1"/>
    <property type="molecule type" value="Genomic_DNA"/>
</dbReference>
<evidence type="ECO:0000256" key="9">
    <source>
        <dbReference type="ARBA" id="ARBA00023136"/>
    </source>
</evidence>
<evidence type="ECO:0000256" key="2">
    <source>
        <dbReference type="ARBA" id="ARBA00010510"/>
    </source>
</evidence>
<dbReference type="Pfam" id="PF01459">
    <property type="entry name" value="Porin_3"/>
    <property type="match status" value="1"/>
</dbReference>
<evidence type="ECO:0008006" key="13">
    <source>
        <dbReference type="Google" id="ProtNLM"/>
    </source>
</evidence>
<keyword evidence="3" id="KW-0813">Transport</keyword>
<protein>
    <recommendedName>
        <fullName evidence="13">Mitochondrial import receptor subunit TOM40</fullName>
    </recommendedName>
</protein>
<proteinExistence type="inferred from homology"/>
<dbReference type="Proteomes" id="UP000256970">
    <property type="component" value="Unassembled WGS sequence"/>
</dbReference>
<dbReference type="CDD" id="cd07305">
    <property type="entry name" value="Porin3_Tom40"/>
    <property type="match status" value="1"/>
</dbReference>
<evidence type="ECO:0000256" key="10">
    <source>
        <dbReference type="SAM" id="MobiDB-lite"/>
    </source>
</evidence>
<keyword evidence="8" id="KW-0496">Mitochondrion</keyword>
<evidence type="ECO:0000256" key="1">
    <source>
        <dbReference type="ARBA" id="ARBA00004374"/>
    </source>
</evidence>
<dbReference type="PANTHER" id="PTHR10802">
    <property type="entry name" value="MITOCHONDRIAL IMPORT RECEPTOR SUBUNIT TOM40"/>
    <property type="match status" value="1"/>
</dbReference>
<name>A0A383WC47_TETOB</name>
<keyword evidence="9" id="KW-0472">Membrane</keyword>
<dbReference type="InterPro" id="IPR027246">
    <property type="entry name" value="Porin_Euk/Tom40"/>
</dbReference>
<evidence type="ECO:0000256" key="5">
    <source>
        <dbReference type="ARBA" id="ARBA00022692"/>
    </source>
</evidence>
<feature type="region of interest" description="Disordered" evidence="10">
    <location>
        <begin position="1"/>
        <end position="23"/>
    </location>
</feature>
<dbReference type="InterPro" id="IPR037930">
    <property type="entry name" value="Tom40"/>
</dbReference>
<reference evidence="11 12" key="1">
    <citation type="submission" date="2016-10" db="EMBL/GenBank/DDBJ databases">
        <authorList>
            <person name="Cai Z."/>
        </authorList>
    </citation>
    <scope>NUCLEOTIDE SEQUENCE [LARGE SCALE GENOMIC DNA]</scope>
</reference>
<dbReference type="GO" id="GO:0008320">
    <property type="term" value="F:protein transmembrane transporter activity"/>
    <property type="evidence" value="ECO:0007669"/>
    <property type="project" value="InterPro"/>
</dbReference>
<evidence type="ECO:0000256" key="3">
    <source>
        <dbReference type="ARBA" id="ARBA00022448"/>
    </source>
</evidence>
<comment type="similarity">
    <text evidence="2">Belongs to the Tom40 family.</text>
</comment>
<organism evidence="11 12">
    <name type="scientific">Tetradesmus obliquus</name>
    <name type="common">Green alga</name>
    <name type="synonym">Acutodesmus obliquus</name>
    <dbReference type="NCBI Taxonomy" id="3088"/>
    <lineage>
        <taxon>Eukaryota</taxon>
        <taxon>Viridiplantae</taxon>
        <taxon>Chlorophyta</taxon>
        <taxon>core chlorophytes</taxon>
        <taxon>Chlorophyceae</taxon>
        <taxon>CS clade</taxon>
        <taxon>Sphaeropleales</taxon>
        <taxon>Scenedesmaceae</taxon>
        <taxon>Tetradesmus</taxon>
    </lineage>
</organism>